<dbReference type="Proteomes" id="UP000006695">
    <property type="component" value="Chromosome"/>
</dbReference>
<accession>A5G7L3</accession>
<evidence type="ECO:0000313" key="3">
    <source>
        <dbReference type="Proteomes" id="UP000006695"/>
    </source>
</evidence>
<protein>
    <recommendedName>
        <fullName evidence="4">MtrB/PioB family decaheme-associated outer membrane protein</fullName>
    </recommendedName>
</protein>
<proteinExistence type="predicted"/>
<organism evidence="2 3">
    <name type="scientific">Geotalea uraniireducens (strain Rf4)</name>
    <name type="common">Geobacter uraniireducens</name>
    <dbReference type="NCBI Taxonomy" id="351605"/>
    <lineage>
        <taxon>Bacteria</taxon>
        <taxon>Pseudomonadati</taxon>
        <taxon>Thermodesulfobacteriota</taxon>
        <taxon>Desulfuromonadia</taxon>
        <taxon>Geobacterales</taxon>
        <taxon>Geobacteraceae</taxon>
        <taxon>Geotalea</taxon>
    </lineage>
</organism>
<gene>
    <name evidence="2" type="ordered locus">Gura_3627</name>
</gene>
<evidence type="ECO:0000313" key="2">
    <source>
        <dbReference type="EMBL" id="ABQ27781.1"/>
    </source>
</evidence>
<dbReference type="HOGENOM" id="CLU_349094_0_0_7"/>
<dbReference type="SUPFAM" id="SSF56935">
    <property type="entry name" value="Porins"/>
    <property type="match status" value="1"/>
</dbReference>
<reference evidence="2 3" key="1">
    <citation type="submission" date="2007-05" db="EMBL/GenBank/DDBJ databases">
        <title>Complete sequence of Geobacter uraniireducens Rf4.</title>
        <authorList>
            <consortium name="US DOE Joint Genome Institute"/>
            <person name="Copeland A."/>
            <person name="Lucas S."/>
            <person name="Lapidus A."/>
            <person name="Barry K."/>
            <person name="Detter J.C."/>
            <person name="Glavina del Rio T."/>
            <person name="Hammon N."/>
            <person name="Israni S."/>
            <person name="Dalin E."/>
            <person name="Tice H."/>
            <person name="Pitluck S."/>
            <person name="Chertkov O."/>
            <person name="Brettin T."/>
            <person name="Bruce D."/>
            <person name="Han C."/>
            <person name="Schmutz J."/>
            <person name="Larimer F."/>
            <person name="Land M."/>
            <person name="Hauser L."/>
            <person name="Kyrpides N."/>
            <person name="Mikhailova N."/>
            <person name="Shelobolina E."/>
            <person name="Aklujkar M."/>
            <person name="Lovley D."/>
            <person name="Richardson P."/>
        </authorList>
    </citation>
    <scope>NUCLEOTIDE SEQUENCE [LARGE SCALE GENOMIC DNA]</scope>
    <source>
        <strain evidence="2 3">Rf4</strain>
    </source>
</reference>
<dbReference type="AlphaFoldDB" id="A5G7L3"/>
<dbReference type="STRING" id="351605.Gura_3627"/>
<name>A5G7L3_GEOUR</name>
<dbReference type="TCDB" id="1.B.78.1.6">
    <property type="family name" value="the duf3374 electron transport-associated porin (etporin) family"/>
</dbReference>
<evidence type="ECO:0008006" key="4">
    <source>
        <dbReference type="Google" id="ProtNLM"/>
    </source>
</evidence>
<dbReference type="RefSeq" id="WP_011940436.1">
    <property type="nucleotide sequence ID" value="NC_009483.1"/>
</dbReference>
<dbReference type="EMBL" id="CP000698">
    <property type="protein sequence ID" value="ABQ27781.1"/>
    <property type="molecule type" value="Genomic_DNA"/>
</dbReference>
<dbReference type="KEGG" id="gur:Gura_3627"/>
<dbReference type="InterPro" id="IPR020016">
    <property type="entry name" value="Decahaem-assoc_OM_MtrB/PioB"/>
</dbReference>
<feature type="chain" id="PRO_5002683307" description="MtrB/PioB family decaheme-associated outer membrane protein" evidence="1">
    <location>
        <begin position="28"/>
        <end position="835"/>
    </location>
</feature>
<keyword evidence="3" id="KW-1185">Reference proteome</keyword>
<dbReference type="Pfam" id="PF11854">
    <property type="entry name" value="MtrB_PioB"/>
    <property type="match status" value="1"/>
</dbReference>
<evidence type="ECO:0000256" key="1">
    <source>
        <dbReference type="SAM" id="SignalP"/>
    </source>
</evidence>
<keyword evidence="1" id="KW-0732">Signal</keyword>
<dbReference type="NCBIfam" id="TIGR03509">
    <property type="entry name" value="OMP_MtrB_PioB"/>
    <property type="match status" value="1"/>
</dbReference>
<sequence>MMKRKSYKHMTLAMLLSFFATVGAAQADTDIMEGKATISGGINAGVQQKIIDGSREKFEEYRDVQNGFLINDFRLKGDGNTTPYFLDVKIKNPVQDNEFYQLNGGVHGKYNFGLFYDSIPHNFSSGKFLLNDLGGGRYAIGDVIQSQLQANEILRSQRLTYAPPPGGVTNTAGGAFINPADAQNQAQDAGMTGIVNNLYGSANTIKLGLKREKTGFAFDYRISDDAKVWTKISNEKRIGTRRINQGTYERYNNGNTTAGDRGHIVDFFLAAGIELPETIDYRTTTLNIGTGVYKKNWLADVEYTFTNFDNKVSTLTWDNPFRITDATATNAAATPPALVGTANPFNRGRSATGQMSLTPDSQSHDLAVSGSVELPLHSRVSGTISYGWITQDEAFAPYTRNSAISLIAGTAGPGFDVTNPANLPQQDLNGKVATLFQSYQLTSKPVEPLTVTARYRYYDYDNRSDNITFPGYSAFGDSFWRTEKNDVTSGQDAPVRNEALSFTRQNAELAIDYHLMKPLTVMVEGFWEGWDREQLRIDGTNELGAGGGFIFKPFKAAKLKGNYRYAHRSVDGYKPGNTAENPEAVGLANYDWADRVRHKADLRLQMMPVEALTVGLSGQYLNDKYGNDNRFGLKKNENVTGAIDIAYAASEALSFYANYVKEYRKGAMQSAAKDDAFNGSLNSLIPPGGAPFNPENYWNTDIYEKVDTFGVGATVQVIPDKLTVNTSYNLSNSKMDFNTVNPNGAVKLANALGQSWPTVRNRLQELKTDIGYNFTKNLKAGVTYLYEWYKLDDFVNTSAYMAGASVENTTKYLFTGANNFSYDAHVAGAYLSYKF</sequence>
<feature type="signal peptide" evidence="1">
    <location>
        <begin position="1"/>
        <end position="27"/>
    </location>
</feature>